<organism evidence="1 2">
    <name type="scientific">Erpetoichthys calabaricus</name>
    <name type="common">Rope fish</name>
    <name type="synonym">Calamoichthys calabaricus</name>
    <dbReference type="NCBI Taxonomy" id="27687"/>
    <lineage>
        <taxon>Eukaryota</taxon>
        <taxon>Metazoa</taxon>
        <taxon>Chordata</taxon>
        <taxon>Craniata</taxon>
        <taxon>Vertebrata</taxon>
        <taxon>Euteleostomi</taxon>
        <taxon>Actinopterygii</taxon>
        <taxon>Polypteriformes</taxon>
        <taxon>Polypteridae</taxon>
        <taxon>Erpetoichthys</taxon>
    </lineage>
</organism>
<sequence>MVYSLDLIPDKSNELHLPSLEVRVVLLLDLLPTTADEPSLPTQLYHQAFTCTTQQILRENRRHYVNVLPWTNKFGVTQDGFDCIRCPEGLNTDGRCHCNPGTILVNHNCNFYWALVISYAVHHQDLFVDLVGLEDIL</sequence>
<accession>A0A8C4TFY1</accession>
<reference evidence="1" key="1">
    <citation type="submission" date="2021-06" db="EMBL/GenBank/DDBJ databases">
        <authorList>
            <consortium name="Wellcome Sanger Institute Data Sharing"/>
        </authorList>
    </citation>
    <scope>NUCLEOTIDE SEQUENCE [LARGE SCALE GENOMIC DNA]</scope>
</reference>
<dbReference type="InterPro" id="IPR009030">
    <property type="entry name" value="Growth_fac_rcpt_cys_sf"/>
</dbReference>
<name>A0A8C4TFY1_ERPCA</name>
<evidence type="ECO:0000313" key="2">
    <source>
        <dbReference type="Proteomes" id="UP000694620"/>
    </source>
</evidence>
<evidence type="ECO:0000313" key="1">
    <source>
        <dbReference type="Ensembl" id="ENSECRP00000030068.1"/>
    </source>
</evidence>
<protein>
    <submittedName>
        <fullName evidence="1">Uncharacterized protein</fullName>
    </submittedName>
</protein>
<keyword evidence="2" id="KW-1185">Reference proteome</keyword>
<reference evidence="1" key="3">
    <citation type="submission" date="2025-09" db="UniProtKB">
        <authorList>
            <consortium name="Ensembl"/>
        </authorList>
    </citation>
    <scope>IDENTIFICATION</scope>
</reference>
<dbReference type="AlphaFoldDB" id="A0A8C4TFY1"/>
<proteinExistence type="predicted"/>
<dbReference type="Proteomes" id="UP000694620">
    <property type="component" value="Chromosome 13"/>
</dbReference>
<reference evidence="1" key="2">
    <citation type="submission" date="2025-08" db="UniProtKB">
        <authorList>
            <consortium name="Ensembl"/>
        </authorList>
    </citation>
    <scope>IDENTIFICATION</scope>
</reference>
<dbReference type="Ensembl" id="ENSECRT00000030709.1">
    <property type="protein sequence ID" value="ENSECRP00000030068.1"/>
    <property type="gene ID" value="ENSECRG00000020409.1"/>
</dbReference>
<dbReference type="SUPFAM" id="SSF57184">
    <property type="entry name" value="Growth factor receptor domain"/>
    <property type="match status" value="1"/>
</dbReference>